<dbReference type="SUPFAM" id="SSF51735">
    <property type="entry name" value="NAD(P)-binding Rossmann-fold domains"/>
    <property type="match status" value="1"/>
</dbReference>
<evidence type="ECO:0000259" key="2">
    <source>
        <dbReference type="SMART" id="SM00829"/>
    </source>
</evidence>
<dbReference type="PROSITE" id="PS01162">
    <property type="entry name" value="QOR_ZETA_CRYSTAL"/>
    <property type="match status" value="1"/>
</dbReference>
<dbReference type="RefSeq" id="WP_353295805.1">
    <property type="nucleotide sequence ID" value="NZ_BAABWH010000008.1"/>
</dbReference>
<dbReference type="InterPro" id="IPR050700">
    <property type="entry name" value="YIM1/Zinc_Alcohol_DH_Fams"/>
</dbReference>
<gene>
    <name evidence="3" type="ORF">NBRC116585_27030</name>
</gene>
<dbReference type="SMART" id="SM00829">
    <property type="entry name" value="PKS_ER"/>
    <property type="match status" value="1"/>
</dbReference>
<dbReference type="Gene3D" id="3.40.50.720">
    <property type="entry name" value="NAD(P)-binding Rossmann-like Domain"/>
    <property type="match status" value="1"/>
</dbReference>
<reference evidence="3 4" key="1">
    <citation type="submission" date="2024-04" db="EMBL/GenBank/DDBJ databases">
        <title>Draft genome sequence of Thalassolituus maritimus NBRC 116585.</title>
        <authorList>
            <person name="Miyakawa T."/>
            <person name="Kusuya Y."/>
            <person name="Miura T."/>
        </authorList>
    </citation>
    <scope>NUCLEOTIDE SEQUENCE [LARGE SCALE GENOMIC DNA]</scope>
    <source>
        <strain evidence="3 4">5NW40-0001</strain>
    </source>
</reference>
<protein>
    <submittedName>
        <fullName evidence="3">Zinc-dependent alcohol dehydrogenase family protein</fullName>
    </submittedName>
</protein>
<comment type="caution">
    <text evidence="3">The sequence shown here is derived from an EMBL/GenBank/DDBJ whole genome shotgun (WGS) entry which is preliminary data.</text>
</comment>
<evidence type="ECO:0000313" key="3">
    <source>
        <dbReference type="EMBL" id="GAA6146585.1"/>
    </source>
</evidence>
<organism evidence="3 4">
    <name type="scientific">Thalassolituus maritimus</name>
    <dbReference type="NCBI Taxonomy" id="484498"/>
    <lineage>
        <taxon>Bacteria</taxon>
        <taxon>Pseudomonadati</taxon>
        <taxon>Pseudomonadota</taxon>
        <taxon>Gammaproteobacteria</taxon>
        <taxon>Oceanospirillales</taxon>
        <taxon>Oceanospirillaceae</taxon>
        <taxon>Thalassolituus</taxon>
    </lineage>
</organism>
<dbReference type="InterPro" id="IPR020843">
    <property type="entry name" value="ER"/>
</dbReference>
<dbReference type="PANTHER" id="PTHR11695:SF294">
    <property type="entry name" value="RETICULON-4-INTERACTING PROTEIN 1, MITOCHONDRIAL"/>
    <property type="match status" value="1"/>
</dbReference>
<dbReference type="EMBL" id="BAABWH010000008">
    <property type="protein sequence ID" value="GAA6146585.1"/>
    <property type="molecule type" value="Genomic_DNA"/>
</dbReference>
<proteinExistence type="predicted"/>
<keyword evidence="4" id="KW-1185">Reference proteome</keyword>
<dbReference type="InterPro" id="IPR036291">
    <property type="entry name" value="NAD(P)-bd_dom_sf"/>
</dbReference>
<dbReference type="InterPro" id="IPR013149">
    <property type="entry name" value="ADH-like_C"/>
</dbReference>
<evidence type="ECO:0000313" key="4">
    <source>
        <dbReference type="Proteomes" id="UP001481413"/>
    </source>
</evidence>
<dbReference type="Proteomes" id="UP001481413">
    <property type="component" value="Unassembled WGS sequence"/>
</dbReference>
<dbReference type="InterPro" id="IPR002364">
    <property type="entry name" value="Quin_OxRdtase/zeta-crystal_CS"/>
</dbReference>
<accession>A0ABQ0A2G1</accession>
<name>A0ABQ0A2G1_9GAMM</name>
<dbReference type="InterPro" id="IPR011032">
    <property type="entry name" value="GroES-like_sf"/>
</dbReference>
<dbReference type="Pfam" id="PF08240">
    <property type="entry name" value="ADH_N"/>
    <property type="match status" value="1"/>
</dbReference>
<keyword evidence="1" id="KW-0560">Oxidoreductase</keyword>
<dbReference type="InterPro" id="IPR013154">
    <property type="entry name" value="ADH-like_N"/>
</dbReference>
<sequence>MSNVNSAWYFPETGTPDVLSETHLAMPIAGEGELLLKVLASGFNPIDTKIRAGLAPIAADNQVPGCDVCGEVISVGQNVSGFVPGDRVYGCAGGVKGSSGTLCRFMVVDAELMAPAPKSISAEQAAVLPLVSITAFEALERLHVAAGESCLIMGGSGGVGQMAVQLAKLRGAVVTATAGNDTRKDQIASFDATAIGHHEVASKAGMFDKVLDTHGGESLQAGLMAAGPGAQVATINARNTYDLTQAHAKGLTLHAVFMLLPLLTGKGRINHGRFLHWLAKEVDGQRIAVPETETQPASAVASVHRRYEAGDLKTKVAFTL</sequence>
<feature type="domain" description="Enoyl reductase (ER)" evidence="2">
    <location>
        <begin position="14"/>
        <end position="318"/>
    </location>
</feature>
<dbReference type="SUPFAM" id="SSF50129">
    <property type="entry name" value="GroES-like"/>
    <property type="match status" value="1"/>
</dbReference>
<dbReference type="Gene3D" id="3.90.180.10">
    <property type="entry name" value="Medium-chain alcohol dehydrogenases, catalytic domain"/>
    <property type="match status" value="1"/>
</dbReference>
<dbReference type="PANTHER" id="PTHR11695">
    <property type="entry name" value="ALCOHOL DEHYDROGENASE RELATED"/>
    <property type="match status" value="1"/>
</dbReference>
<dbReference type="Pfam" id="PF00107">
    <property type="entry name" value="ADH_zinc_N"/>
    <property type="match status" value="1"/>
</dbReference>
<evidence type="ECO:0000256" key="1">
    <source>
        <dbReference type="ARBA" id="ARBA00023002"/>
    </source>
</evidence>